<proteinExistence type="inferred from homology"/>
<keyword evidence="10" id="KW-1185">Reference proteome</keyword>
<evidence type="ECO:0000256" key="2">
    <source>
        <dbReference type="ARBA" id="ARBA00005046"/>
    </source>
</evidence>
<dbReference type="InterPro" id="IPR002820">
    <property type="entry name" value="Mopterin_CF_biosynth-C_dom"/>
</dbReference>
<dbReference type="InterPro" id="IPR036522">
    <property type="entry name" value="MoaC_sf"/>
</dbReference>
<dbReference type="EC" id="4.6.1.17" evidence="3 6"/>
<dbReference type="NCBIfam" id="TIGR00581">
    <property type="entry name" value="moaC"/>
    <property type="match status" value="1"/>
</dbReference>
<evidence type="ECO:0000259" key="8">
    <source>
        <dbReference type="Pfam" id="PF01967"/>
    </source>
</evidence>
<evidence type="ECO:0000256" key="4">
    <source>
        <dbReference type="ARBA" id="ARBA00023150"/>
    </source>
</evidence>
<gene>
    <name evidence="6 9" type="primary">moaC</name>
    <name evidence="9" type="ORF">GCM10010840_33360</name>
</gene>
<evidence type="ECO:0000256" key="6">
    <source>
        <dbReference type="HAMAP-Rule" id="MF_01224"/>
    </source>
</evidence>
<comment type="pathway">
    <text evidence="2 6">Cofactor biosynthesis; molybdopterin biosynthesis.</text>
</comment>
<comment type="similarity">
    <text evidence="6">Belongs to the MoaC family.</text>
</comment>
<dbReference type="PANTHER" id="PTHR22960">
    <property type="entry name" value="MOLYBDOPTERIN COFACTOR SYNTHESIS PROTEIN A"/>
    <property type="match status" value="1"/>
</dbReference>
<feature type="binding site" evidence="6">
    <location>
        <begin position="125"/>
        <end position="126"/>
    </location>
    <ligand>
        <name>substrate</name>
    </ligand>
</feature>
<feature type="region of interest" description="Disordered" evidence="7">
    <location>
        <begin position="163"/>
        <end position="183"/>
    </location>
</feature>
<feature type="region of interest" description="Disordered" evidence="7">
    <location>
        <begin position="1"/>
        <end position="25"/>
    </location>
</feature>
<evidence type="ECO:0000256" key="7">
    <source>
        <dbReference type="SAM" id="MobiDB-lite"/>
    </source>
</evidence>
<name>A0ABQ2GFN5_9DEIO</name>
<evidence type="ECO:0000313" key="10">
    <source>
        <dbReference type="Proteomes" id="UP000639973"/>
    </source>
</evidence>
<dbReference type="SUPFAM" id="SSF55040">
    <property type="entry name" value="Molybdenum cofactor biosynthesis protein C, MoaC"/>
    <property type="match status" value="1"/>
</dbReference>
<accession>A0ABQ2GFN5</accession>
<dbReference type="HAMAP" id="MF_01224_B">
    <property type="entry name" value="MoaC_B"/>
    <property type="match status" value="1"/>
</dbReference>
<feature type="domain" description="Molybdopterin cofactor biosynthesis C (MoaC)" evidence="8">
    <location>
        <begin position="29"/>
        <end position="162"/>
    </location>
</feature>
<feature type="active site" evidence="6">
    <location>
        <position position="140"/>
    </location>
</feature>
<evidence type="ECO:0000256" key="5">
    <source>
        <dbReference type="ARBA" id="ARBA00023239"/>
    </source>
</evidence>
<keyword evidence="4 6" id="KW-0501">Molybdenum cofactor biosynthesis</keyword>
<dbReference type="NCBIfam" id="NF006870">
    <property type="entry name" value="PRK09364.1"/>
    <property type="match status" value="1"/>
</dbReference>
<comment type="caution">
    <text evidence="9">The sequence shown here is derived from an EMBL/GenBank/DDBJ whole genome shotgun (WGS) entry which is preliminary data.</text>
</comment>
<comment type="function">
    <text evidence="6">Catalyzes the conversion of (8S)-3',8-cyclo-7,8-dihydroguanosine 5'-triphosphate to cyclic pyranopterin monophosphate (cPMP).</text>
</comment>
<evidence type="ECO:0000313" key="9">
    <source>
        <dbReference type="EMBL" id="GGL92518.1"/>
    </source>
</evidence>
<dbReference type="InterPro" id="IPR023045">
    <property type="entry name" value="MoaC"/>
</dbReference>
<protein>
    <recommendedName>
        <fullName evidence="3 6">Cyclic pyranopterin monophosphate synthase</fullName>
        <ecNumber evidence="3 6">4.6.1.17</ecNumber>
    </recommendedName>
    <alternativeName>
        <fullName evidence="6">Molybdenum cofactor biosynthesis protein C</fullName>
    </alternativeName>
</protein>
<feature type="compositionally biased region" description="Low complexity" evidence="7">
    <location>
        <begin position="1"/>
        <end position="12"/>
    </location>
</feature>
<sequence>MADAPHPASAHPEPAPTELTHFRDGLPRMVDVTDKAATTRTATAEAWVRLPPEARAALEAGTNPKGDPLTVARLAGLAGSKRTADLILLCHPIPVTGADVQVTLEDAGVRITATVRTTAPTGVEMEALTAASVAALNVYDMLKAASKALEITGVRLLSKTGGKSGDYRALQTSQTQTARTEAP</sequence>
<dbReference type="CDD" id="cd01420">
    <property type="entry name" value="MoaC_PE"/>
    <property type="match status" value="1"/>
</dbReference>
<dbReference type="InterPro" id="IPR050105">
    <property type="entry name" value="MoCo_biosynth_MoaA/MoaC"/>
</dbReference>
<organism evidence="9 10">
    <name type="scientific">Deinococcus aerolatus</name>
    <dbReference type="NCBI Taxonomy" id="522487"/>
    <lineage>
        <taxon>Bacteria</taxon>
        <taxon>Thermotogati</taxon>
        <taxon>Deinococcota</taxon>
        <taxon>Deinococci</taxon>
        <taxon>Deinococcales</taxon>
        <taxon>Deinococcaceae</taxon>
        <taxon>Deinococcus</taxon>
    </lineage>
</organism>
<evidence type="ECO:0000256" key="3">
    <source>
        <dbReference type="ARBA" id="ARBA00012575"/>
    </source>
</evidence>
<dbReference type="InterPro" id="IPR047594">
    <property type="entry name" value="MoaC_bact/euk"/>
</dbReference>
<dbReference type="Proteomes" id="UP000639973">
    <property type="component" value="Unassembled WGS sequence"/>
</dbReference>
<dbReference type="EMBL" id="BMOL01000023">
    <property type="protein sequence ID" value="GGL92518.1"/>
    <property type="molecule type" value="Genomic_DNA"/>
</dbReference>
<evidence type="ECO:0000256" key="1">
    <source>
        <dbReference type="ARBA" id="ARBA00001637"/>
    </source>
</evidence>
<dbReference type="RefSeq" id="WP_188974045.1">
    <property type="nucleotide sequence ID" value="NZ_BMOL01000023.1"/>
</dbReference>
<reference evidence="10" key="1">
    <citation type="journal article" date="2019" name="Int. J. Syst. Evol. Microbiol.">
        <title>The Global Catalogue of Microorganisms (GCM) 10K type strain sequencing project: providing services to taxonomists for standard genome sequencing and annotation.</title>
        <authorList>
            <consortium name="The Broad Institute Genomics Platform"/>
            <consortium name="The Broad Institute Genome Sequencing Center for Infectious Disease"/>
            <person name="Wu L."/>
            <person name="Ma J."/>
        </authorList>
    </citation>
    <scope>NUCLEOTIDE SEQUENCE [LARGE SCALE GENOMIC DNA]</scope>
    <source>
        <strain evidence="10">JCM 15442</strain>
    </source>
</reference>
<dbReference type="Gene3D" id="3.30.70.640">
    <property type="entry name" value="Molybdopterin cofactor biosynthesis C (MoaC) domain"/>
    <property type="match status" value="1"/>
</dbReference>
<keyword evidence="5 6" id="KW-0456">Lyase</keyword>
<dbReference type="Pfam" id="PF01967">
    <property type="entry name" value="MoaC"/>
    <property type="match status" value="1"/>
</dbReference>
<feature type="compositionally biased region" description="Polar residues" evidence="7">
    <location>
        <begin position="170"/>
        <end position="183"/>
    </location>
</feature>
<comment type="subunit">
    <text evidence="6">Homohexamer; trimer of dimers.</text>
</comment>
<comment type="catalytic activity">
    <reaction evidence="1 6">
        <text>(8S)-3',8-cyclo-7,8-dihydroguanosine 5'-triphosphate = cyclic pyranopterin phosphate + diphosphate</text>
        <dbReference type="Rhea" id="RHEA:49580"/>
        <dbReference type="ChEBI" id="CHEBI:33019"/>
        <dbReference type="ChEBI" id="CHEBI:59648"/>
        <dbReference type="ChEBI" id="CHEBI:131766"/>
        <dbReference type="EC" id="4.6.1.17"/>
    </reaction>
</comment>
<feature type="binding site" evidence="6">
    <location>
        <begin position="89"/>
        <end position="91"/>
    </location>
    <ligand>
        <name>substrate</name>
    </ligand>
</feature>